<reference evidence="1" key="1">
    <citation type="submission" date="2021-06" db="EMBL/GenBank/DDBJ databases">
        <title>Parelaphostrongylus tenuis whole genome reference sequence.</title>
        <authorList>
            <person name="Garwood T.J."/>
            <person name="Larsen P.A."/>
            <person name="Fountain-Jones N.M."/>
            <person name="Garbe J.R."/>
            <person name="Macchietto M.G."/>
            <person name="Kania S.A."/>
            <person name="Gerhold R.W."/>
            <person name="Richards J.E."/>
            <person name="Wolf T.M."/>
        </authorList>
    </citation>
    <scope>NUCLEOTIDE SEQUENCE</scope>
    <source>
        <strain evidence="1">MNPRO001-30</strain>
        <tissue evidence="1">Meninges</tissue>
    </source>
</reference>
<organism evidence="1 2">
    <name type="scientific">Parelaphostrongylus tenuis</name>
    <name type="common">Meningeal worm</name>
    <dbReference type="NCBI Taxonomy" id="148309"/>
    <lineage>
        <taxon>Eukaryota</taxon>
        <taxon>Metazoa</taxon>
        <taxon>Ecdysozoa</taxon>
        <taxon>Nematoda</taxon>
        <taxon>Chromadorea</taxon>
        <taxon>Rhabditida</taxon>
        <taxon>Rhabditina</taxon>
        <taxon>Rhabditomorpha</taxon>
        <taxon>Strongyloidea</taxon>
        <taxon>Metastrongylidae</taxon>
        <taxon>Parelaphostrongylus</taxon>
    </lineage>
</organism>
<comment type="caution">
    <text evidence="1">The sequence shown here is derived from an EMBL/GenBank/DDBJ whole genome shotgun (WGS) entry which is preliminary data.</text>
</comment>
<proteinExistence type="predicted"/>
<protein>
    <submittedName>
        <fullName evidence="1">Uncharacterized protein</fullName>
    </submittedName>
</protein>
<evidence type="ECO:0000313" key="2">
    <source>
        <dbReference type="Proteomes" id="UP001196413"/>
    </source>
</evidence>
<sequence length="81" mass="9359">MRWYCLFPTIAPPSQESSRFELHSFFKSCFLEKVSVKTRNIIIANWSTSMWQSVVNRAVQMLALGPLRSHFFSASASVMRN</sequence>
<evidence type="ECO:0000313" key="1">
    <source>
        <dbReference type="EMBL" id="KAJ1348451.1"/>
    </source>
</evidence>
<gene>
    <name evidence="1" type="ORF">KIN20_003752</name>
</gene>
<keyword evidence="2" id="KW-1185">Reference proteome</keyword>
<dbReference type="EMBL" id="JAHQIW010000508">
    <property type="protein sequence ID" value="KAJ1348451.1"/>
    <property type="molecule type" value="Genomic_DNA"/>
</dbReference>
<name>A0AAD5MIR7_PARTN</name>
<dbReference type="AlphaFoldDB" id="A0AAD5MIR7"/>
<accession>A0AAD5MIR7</accession>
<dbReference type="Proteomes" id="UP001196413">
    <property type="component" value="Unassembled WGS sequence"/>
</dbReference>